<dbReference type="EMBL" id="JAPKHW010000021">
    <property type="protein sequence ID" value="MCX4148469.1"/>
    <property type="molecule type" value="Genomic_DNA"/>
</dbReference>
<evidence type="ECO:0000313" key="1">
    <source>
        <dbReference type="EMBL" id="MCX4148469.1"/>
    </source>
</evidence>
<organism evidence="2 4">
    <name type="scientific">Paraburkholderia madseniana</name>
    <dbReference type="NCBI Taxonomy" id="2599607"/>
    <lineage>
        <taxon>Bacteria</taxon>
        <taxon>Pseudomonadati</taxon>
        <taxon>Pseudomonadota</taxon>
        <taxon>Betaproteobacteria</taxon>
        <taxon>Burkholderiales</taxon>
        <taxon>Burkholderiaceae</taxon>
        <taxon>Paraburkholderia</taxon>
    </lineage>
</organism>
<protein>
    <submittedName>
        <fullName evidence="2">Uncharacterized protein</fullName>
    </submittedName>
</protein>
<accession>A0AAP5EYB1</accession>
<dbReference type="EMBL" id="JAMXWF010000021">
    <property type="protein sequence ID" value="MDQ6410287.1"/>
    <property type="molecule type" value="Genomic_DNA"/>
</dbReference>
<comment type="caution">
    <text evidence="2">The sequence shown here is derived from an EMBL/GenBank/DDBJ whole genome shotgun (WGS) entry which is preliminary data.</text>
</comment>
<dbReference type="AlphaFoldDB" id="A0AAP5EYB1"/>
<proteinExistence type="predicted"/>
<dbReference type="Proteomes" id="UP001209412">
    <property type="component" value="Unassembled WGS sequence"/>
</dbReference>
<dbReference type="InterPro" id="IPR036322">
    <property type="entry name" value="WD40_repeat_dom_sf"/>
</dbReference>
<reference evidence="2" key="1">
    <citation type="submission" date="2022-06" db="EMBL/GenBank/DDBJ databases">
        <title>PHB producers.</title>
        <authorList>
            <person name="Besaury L."/>
        </authorList>
    </citation>
    <scope>NUCLEOTIDE SEQUENCE</scope>
    <source>
        <strain evidence="2 3">SEWS6</strain>
    </source>
</reference>
<evidence type="ECO:0000313" key="4">
    <source>
        <dbReference type="Proteomes" id="UP001242288"/>
    </source>
</evidence>
<evidence type="ECO:0000313" key="3">
    <source>
        <dbReference type="Proteomes" id="UP001209412"/>
    </source>
</evidence>
<gene>
    <name evidence="2" type="ORF">NIE36_24180</name>
    <name evidence="1" type="ORF">OSB80_24260</name>
</gene>
<dbReference type="RefSeq" id="WP_266259546.1">
    <property type="nucleotide sequence ID" value="NZ_JAMXWF010000021.1"/>
</dbReference>
<dbReference type="Proteomes" id="UP001242288">
    <property type="component" value="Unassembled WGS sequence"/>
</dbReference>
<evidence type="ECO:0000313" key="2">
    <source>
        <dbReference type="EMBL" id="MDQ6410287.1"/>
    </source>
</evidence>
<keyword evidence="3" id="KW-1185">Reference proteome</keyword>
<name>A0AAP5EYB1_9BURK</name>
<sequence length="61" mass="6744">MWVAKLRDGHLEVTNSNTYVIAIIQTGVTSASVSGNEVVVSYKDGRTLVWDIDQKVPVRIL</sequence>
<dbReference type="SUPFAM" id="SSF50978">
    <property type="entry name" value="WD40 repeat-like"/>
    <property type="match status" value="1"/>
</dbReference>